<feature type="chain" id="PRO_5023894502" description="Chitinase domain containing 1" evidence="3">
    <location>
        <begin position="20"/>
        <end position="276"/>
    </location>
</feature>
<feature type="compositionally biased region" description="Pro residues" evidence="2">
    <location>
        <begin position="229"/>
        <end position="246"/>
    </location>
</feature>
<dbReference type="Proteomes" id="UP000001811">
    <property type="component" value="Unplaced"/>
</dbReference>
<dbReference type="Gene3D" id="1.10.8.360">
    <property type="entry name" value="3,6-anhydro-alpha-l-galactosidase"/>
    <property type="match status" value="1"/>
</dbReference>
<evidence type="ECO:0008006" key="6">
    <source>
        <dbReference type="Google" id="ProtNLM"/>
    </source>
</evidence>
<name>G1TJY2_RABIT</name>
<evidence type="ECO:0000256" key="3">
    <source>
        <dbReference type="SAM" id="SignalP"/>
    </source>
</evidence>
<dbReference type="Bgee" id="ENSOCUG00000023822">
    <property type="expression patterns" value="Expressed in ovary and 18 other cell types or tissues"/>
</dbReference>
<keyword evidence="5" id="KW-1185">Reference proteome</keyword>
<protein>
    <recommendedName>
        <fullName evidence="6">Chitinase domain containing 1</fullName>
    </recommendedName>
</protein>
<dbReference type="eggNOG" id="KOG2091">
    <property type="taxonomic scope" value="Eukaryota"/>
</dbReference>
<dbReference type="SMR" id="G1TJY2"/>
<evidence type="ECO:0000313" key="4">
    <source>
        <dbReference type="Ensembl" id="ENSOCUP00000017262.2"/>
    </source>
</evidence>
<reference evidence="4 5" key="1">
    <citation type="journal article" date="2011" name="Nature">
        <title>A high-resolution map of human evolutionary constraint using 29 mammals.</title>
        <authorList>
            <person name="Lindblad-Toh K."/>
            <person name="Garber M."/>
            <person name="Zuk O."/>
            <person name="Lin M.F."/>
            <person name="Parker B.J."/>
            <person name="Washietl S."/>
            <person name="Kheradpour P."/>
            <person name="Ernst J."/>
            <person name="Jordan G."/>
            <person name="Mauceli E."/>
            <person name="Ward L.D."/>
            <person name="Lowe C.B."/>
            <person name="Holloway A.K."/>
            <person name="Clamp M."/>
            <person name="Gnerre S."/>
            <person name="Alfoldi J."/>
            <person name="Beal K."/>
            <person name="Chang J."/>
            <person name="Clawson H."/>
            <person name="Cuff J."/>
            <person name="Di Palma F."/>
            <person name="Fitzgerald S."/>
            <person name="Flicek P."/>
            <person name="Guttman M."/>
            <person name="Hubisz M.J."/>
            <person name="Jaffe D.B."/>
            <person name="Jungreis I."/>
            <person name="Kent W.J."/>
            <person name="Kostka D."/>
            <person name="Lara M."/>
            <person name="Martins A.L."/>
            <person name="Massingham T."/>
            <person name="Moltke I."/>
            <person name="Raney B.J."/>
            <person name="Rasmussen M.D."/>
            <person name="Robinson J."/>
            <person name="Stark A."/>
            <person name="Vilella A.J."/>
            <person name="Wen J."/>
            <person name="Xie X."/>
            <person name="Zody M.C."/>
            <person name="Baldwin J."/>
            <person name="Bloom T."/>
            <person name="Chin C.W."/>
            <person name="Heiman D."/>
            <person name="Nicol R."/>
            <person name="Nusbaum C."/>
            <person name="Young S."/>
            <person name="Wilkinson J."/>
            <person name="Worley K.C."/>
            <person name="Kovar C.L."/>
            <person name="Muzny D.M."/>
            <person name="Gibbs R.A."/>
            <person name="Cree A."/>
            <person name="Dihn H.H."/>
            <person name="Fowler G."/>
            <person name="Jhangiani S."/>
            <person name="Joshi V."/>
            <person name="Lee S."/>
            <person name="Lewis L.R."/>
            <person name="Nazareth L.V."/>
            <person name="Okwuonu G."/>
            <person name="Santibanez J."/>
            <person name="Warren W.C."/>
            <person name="Mardis E.R."/>
            <person name="Weinstock G.M."/>
            <person name="Wilson R.K."/>
            <person name="Delehaunty K."/>
            <person name="Dooling D."/>
            <person name="Fronik C."/>
            <person name="Fulton L."/>
            <person name="Fulton B."/>
            <person name="Graves T."/>
            <person name="Minx P."/>
            <person name="Sodergren E."/>
            <person name="Birney E."/>
            <person name="Margulies E.H."/>
            <person name="Herrero J."/>
            <person name="Green E.D."/>
            <person name="Haussler D."/>
            <person name="Siepel A."/>
            <person name="Goldman N."/>
            <person name="Pollard K.S."/>
            <person name="Pedersen J.S."/>
            <person name="Lander E.S."/>
            <person name="Kellis M."/>
        </authorList>
    </citation>
    <scope>NUCLEOTIDE SEQUENCE [LARGE SCALE GENOMIC DNA]</scope>
    <source>
        <strain evidence="5">Thorbecke</strain>
    </source>
</reference>
<keyword evidence="3" id="KW-0732">Signal</keyword>
<reference evidence="4" key="2">
    <citation type="submission" date="2025-08" db="UniProtKB">
        <authorList>
            <consortium name="Ensembl"/>
        </authorList>
    </citation>
    <scope>IDENTIFICATION</scope>
    <source>
        <strain evidence="4">Thorbecke</strain>
    </source>
</reference>
<organism evidence="4 5">
    <name type="scientific">Oryctolagus cuniculus</name>
    <name type="common">Rabbit</name>
    <dbReference type="NCBI Taxonomy" id="9986"/>
    <lineage>
        <taxon>Eukaryota</taxon>
        <taxon>Metazoa</taxon>
        <taxon>Chordata</taxon>
        <taxon>Craniata</taxon>
        <taxon>Vertebrata</taxon>
        <taxon>Euteleostomi</taxon>
        <taxon>Mammalia</taxon>
        <taxon>Eutheria</taxon>
        <taxon>Euarchontoglires</taxon>
        <taxon>Glires</taxon>
        <taxon>Lagomorpha</taxon>
        <taxon>Leporidae</taxon>
        <taxon>Oryctolagus</taxon>
    </lineage>
</organism>
<evidence type="ECO:0000256" key="2">
    <source>
        <dbReference type="SAM" id="MobiDB-lite"/>
    </source>
</evidence>
<dbReference type="PANTHER" id="PTHR46066">
    <property type="entry name" value="CHITINASE DOMAIN-CONTAINING PROTEIN 1 FAMILY MEMBER"/>
    <property type="match status" value="1"/>
</dbReference>
<feature type="region of interest" description="Disordered" evidence="2">
    <location>
        <begin position="187"/>
        <end position="246"/>
    </location>
</feature>
<reference evidence="4" key="3">
    <citation type="submission" date="2025-09" db="UniProtKB">
        <authorList>
            <consortium name="Ensembl"/>
        </authorList>
    </citation>
    <scope>IDENTIFICATION</scope>
    <source>
        <strain evidence="4">Thorbecke</strain>
    </source>
</reference>
<dbReference type="InParanoid" id="G1TJY2"/>
<evidence type="ECO:0000256" key="1">
    <source>
        <dbReference type="ARBA" id="ARBA00009336"/>
    </source>
</evidence>
<dbReference type="AlphaFoldDB" id="G1TJY2"/>
<dbReference type="Ensembl" id="ENSOCUT00000027035.3">
    <property type="protein sequence ID" value="ENSOCUP00000017262.2"/>
    <property type="gene ID" value="ENSOCUG00000023822.3"/>
</dbReference>
<proteinExistence type="inferred from homology"/>
<dbReference type="InterPro" id="IPR017853">
    <property type="entry name" value="GH"/>
</dbReference>
<dbReference type="HOGENOM" id="CLU_035132_2_0_1"/>
<evidence type="ECO:0000313" key="5">
    <source>
        <dbReference type="Proteomes" id="UP000001811"/>
    </source>
</evidence>
<dbReference type="Gene3D" id="3.20.20.80">
    <property type="entry name" value="Glycosidases"/>
    <property type="match status" value="1"/>
</dbReference>
<dbReference type="GO" id="GO:0012505">
    <property type="term" value="C:endomembrane system"/>
    <property type="evidence" value="ECO:0007669"/>
    <property type="project" value="TreeGrafter"/>
</dbReference>
<dbReference type="GO" id="GO:0070492">
    <property type="term" value="F:oligosaccharide binding"/>
    <property type="evidence" value="ECO:0007669"/>
    <property type="project" value="TreeGrafter"/>
</dbReference>
<sequence>MQLLLLVLWLALACGSVHTTLSKSDAKKAALKTLSEKTQLSDRPVQDRGLVVTDPKAEDVVLEHRSYCAAKARERHFAGDVLGYVTPWNSHGYEIAKVFGNKFTLISPVWLQLKRRGREMFEVTGLHDMDQGWMRAIRKHAKGLRIVPRLLFEDWTYDDFRNVLDSEDEVEELSKTVVQVAKVRPGASQPLSTAPRPHLLLGPASKAPPPQAPPSHSISHPRPRLHRPLPSPAQSPPHHLPSLAPPLLPGPVSPPWLGFPQGTSGSLPGFLLKHVA</sequence>
<dbReference type="PaxDb" id="9986-ENSOCUP00000017262"/>
<feature type="signal peptide" evidence="3">
    <location>
        <begin position="1"/>
        <end position="19"/>
    </location>
</feature>
<dbReference type="SUPFAM" id="SSF51445">
    <property type="entry name" value="(Trans)glycosidases"/>
    <property type="match status" value="1"/>
</dbReference>
<dbReference type="STRING" id="9986.ENSOCUP00000017262"/>
<dbReference type="GeneTree" id="ENSGT00390000012069"/>
<dbReference type="PANTHER" id="PTHR46066:SF2">
    <property type="entry name" value="CHITINASE DOMAIN-CONTAINING PROTEIN 1"/>
    <property type="match status" value="1"/>
</dbReference>
<comment type="similarity">
    <text evidence="1">Belongs to the glycosyl hydrolase 18 family.</text>
</comment>
<accession>G1TJY2</accession>